<dbReference type="InterPro" id="IPR001678">
    <property type="entry name" value="MeTrfase_RsmB-F_NOP2_dom"/>
</dbReference>
<feature type="domain" description="SAM-dependent MTase RsmB/NOP-type" evidence="8">
    <location>
        <begin position="1"/>
        <end position="239"/>
    </location>
</feature>
<dbReference type="PANTHER" id="PTHR22807">
    <property type="entry name" value="NOP2 YEAST -RELATED NOL1/NOP2/FMU SUN DOMAIN-CONTAINING"/>
    <property type="match status" value="1"/>
</dbReference>
<dbReference type="InterPro" id="IPR023267">
    <property type="entry name" value="RCMT"/>
</dbReference>
<evidence type="ECO:0000256" key="1">
    <source>
        <dbReference type="ARBA" id="ARBA00007494"/>
    </source>
</evidence>
<evidence type="ECO:0000256" key="2">
    <source>
        <dbReference type="ARBA" id="ARBA00022603"/>
    </source>
</evidence>
<feature type="region of interest" description="Disordered" evidence="7">
    <location>
        <begin position="246"/>
        <end position="351"/>
    </location>
</feature>
<proteinExistence type="inferred from homology"/>
<keyword evidence="5 6" id="KW-0694">RNA-binding</keyword>
<evidence type="ECO:0000256" key="6">
    <source>
        <dbReference type="PROSITE-ProRule" id="PRU01023"/>
    </source>
</evidence>
<keyword evidence="2 6" id="KW-0489">Methyltransferase</keyword>
<feature type="compositionally biased region" description="Low complexity" evidence="7">
    <location>
        <begin position="295"/>
        <end position="323"/>
    </location>
</feature>
<evidence type="ECO:0000313" key="10">
    <source>
        <dbReference type="Proteomes" id="UP001189429"/>
    </source>
</evidence>
<dbReference type="PROSITE" id="PS51686">
    <property type="entry name" value="SAM_MT_RSMB_NOP"/>
    <property type="match status" value="1"/>
</dbReference>
<keyword evidence="3 6" id="KW-0808">Transferase</keyword>
<feature type="binding site" evidence="6">
    <location>
        <position position="131"/>
    </location>
    <ligand>
        <name>S-adenosyl-L-methionine</name>
        <dbReference type="ChEBI" id="CHEBI:59789"/>
    </ligand>
</feature>
<keyword evidence="4 6" id="KW-0949">S-adenosyl-L-methionine</keyword>
<dbReference type="InterPro" id="IPR029063">
    <property type="entry name" value="SAM-dependent_MTases_sf"/>
</dbReference>
<dbReference type="Proteomes" id="UP001189429">
    <property type="component" value="Unassembled WGS sequence"/>
</dbReference>
<dbReference type="PROSITE" id="PS01153">
    <property type="entry name" value="NOL1_NOP2_SUN"/>
    <property type="match status" value="1"/>
</dbReference>
<evidence type="ECO:0000256" key="7">
    <source>
        <dbReference type="SAM" id="MobiDB-lite"/>
    </source>
</evidence>
<dbReference type="PRINTS" id="PR02008">
    <property type="entry name" value="RCMTFAMILY"/>
</dbReference>
<dbReference type="CDD" id="cd02440">
    <property type="entry name" value="AdoMet_MTases"/>
    <property type="match status" value="1"/>
</dbReference>
<feature type="region of interest" description="Disordered" evidence="7">
    <location>
        <begin position="418"/>
        <end position="438"/>
    </location>
</feature>
<dbReference type="PANTHER" id="PTHR22807:SF30">
    <property type="entry name" value="28S RRNA (CYTOSINE(4447)-C(5))-METHYLTRANSFERASE-RELATED"/>
    <property type="match status" value="1"/>
</dbReference>
<evidence type="ECO:0000313" key="9">
    <source>
        <dbReference type="EMBL" id="CAK0895023.1"/>
    </source>
</evidence>
<evidence type="ECO:0000256" key="3">
    <source>
        <dbReference type="ARBA" id="ARBA00022679"/>
    </source>
</evidence>
<sequence length="438" mass="46670">MSAGFVPAMALPSMNGVRVSHGSLAPAKSVLPEWLVPQSASSAATVHILAPEPGERVLDLCAAPGGKTRLAAELMHNRGEIVAVESSEPRLARLRQLLAHAGASIVECVLADGAKWRSGSPRRPFDRALVDAPCSASGLWPRLDWKRVTPDGVAALAAQQFSLLAAAAREVRPGGVVVYSVCSYLPQETLAVALRALAELPLELDGEIGRGGTSGAGLHGGWGDDCDMMGFFSRSRKTSGFVAPWMFQSGKGRPARPPRAAAMSKRSAEDSAGGAAPAAGRPVQQLGSGARRPRPSTARGSPRRAPASSGRRTRSRPGSPTWSRWRRGSASTAGWTPWRGRSRCGRGPWRSWRPAKVVGDIRVRLKGGDPKPAMETQIRVADEEGADWEDRPTAFELDRAGVDAAQMAKPNLERILPMTQADGLEEDKEQGDQKRSKT</sequence>
<keyword evidence="10" id="KW-1185">Reference proteome</keyword>
<dbReference type="InterPro" id="IPR049560">
    <property type="entry name" value="MeTrfase_RsmB-F_NOP2_cat"/>
</dbReference>
<gene>
    <name evidence="9" type="ORF">PCOR1329_LOCUS73906</name>
</gene>
<evidence type="ECO:0000259" key="8">
    <source>
        <dbReference type="PROSITE" id="PS51686"/>
    </source>
</evidence>
<protein>
    <recommendedName>
        <fullName evidence="8">SAM-dependent MTase RsmB/NOP-type domain-containing protein</fullName>
    </recommendedName>
</protein>
<feature type="binding site" evidence="6">
    <location>
        <position position="112"/>
    </location>
    <ligand>
        <name>S-adenosyl-L-methionine</name>
        <dbReference type="ChEBI" id="CHEBI:59789"/>
    </ligand>
</feature>
<organism evidence="9 10">
    <name type="scientific">Prorocentrum cordatum</name>
    <dbReference type="NCBI Taxonomy" id="2364126"/>
    <lineage>
        <taxon>Eukaryota</taxon>
        <taxon>Sar</taxon>
        <taxon>Alveolata</taxon>
        <taxon>Dinophyceae</taxon>
        <taxon>Prorocentrales</taxon>
        <taxon>Prorocentraceae</taxon>
        <taxon>Prorocentrum</taxon>
    </lineage>
</organism>
<evidence type="ECO:0000256" key="4">
    <source>
        <dbReference type="ARBA" id="ARBA00022691"/>
    </source>
</evidence>
<feature type="active site" description="Nucleophile" evidence="6">
    <location>
        <position position="182"/>
    </location>
</feature>
<feature type="binding site" evidence="6">
    <location>
        <position position="85"/>
    </location>
    <ligand>
        <name>S-adenosyl-L-methionine</name>
        <dbReference type="ChEBI" id="CHEBI:59789"/>
    </ligand>
</feature>
<dbReference type="Pfam" id="PF01189">
    <property type="entry name" value="Methyltr_RsmB-F"/>
    <property type="match status" value="1"/>
</dbReference>
<name>A0ABN9X6I8_9DINO</name>
<accession>A0ABN9X6I8</accession>
<feature type="binding site" evidence="6">
    <location>
        <begin position="61"/>
        <end position="67"/>
    </location>
    <ligand>
        <name>S-adenosyl-L-methionine</name>
        <dbReference type="ChEBI" id="CHEBI:59789"/>
    </ligand>
</feature>
<reference evidence="9" key="1">
    <citation type="submission" date="2023-10" db="EMBL/GenBank/DDBJ databases">
        <authorList>
            <person name="Chen Y."/>
            <person name="Shah S."/>
            <person name="Dougan E. K."/>
            <person name="Thang M."/>
            <person name="Chan C."/>
        </authorList>
    </citation>
    <scope>NUCLEOTIDE SEQUENCE [LARGE SCALE GENOMIC DNA]</scope>
</reference>
<dbReference type="EMBL" id="CAUYUJ010019982">
    <property type="protein sequence ID" value="CAK0895023.1"/>
    <property type="molecule type" value="Genomic_DNA"/>
</dbReference>
<evidence type="ECO:0000256" key="5">
    <source>
        <dbReference type="ARBA" id="ARBA00022884"/>
    </source>
</evidence>
<comment type="similarity">
    <text evidence="1 6">Belongs to the class I-like SAM-binding methyltransferase superfamily. RsmB/NOP family.</text>
</comment>
<comment type="caution">
    <text evidence="9">The sequence shown here is derived from an EMBL/GenBank/DDBJ whole genome shotgun (WGS) entry which is preliminary data.</text>
</comment>
<dbReference type="Gene3D" id="3.40.50.150">
    <property type="entry name" value="Vaccinia Virus protein VP39"/>
    <property type="match status" value="1"/>
</dbReference>
<dbReference type="SUPFAM" id="SSF53335">
    <property type="entry name" value="S-adenosyl-L-methionine-dependent methyltransferases"/>
    <property type="match status" value="1"/>
</dbReference>
<dbReference type="InterPro" id="IPR018314">
    <property type="entry name" value="RsmB/NOL1/NOP2-like_CS"/>
</dbReference>